<dbReference type="EMBL" id="JAOYFB010000037">
    <property type="protein sequence ID" value="KAK4025087.1"/>
    <property type="molecule type" value="Genomic_DNA"/>
</dbReference>
<sequence>MARTYTKSHKLRKEARRFFLPHRFITDFHTQHVGTTNTYTRNVATQSSEAYNADMVGFLDSGSEVVPCKLTGIHG</sequence>
<gene>
    <name evidence="1" type="ORF">OUZ56_010590</name>
</gene>
<evidence type="ECO:0000313" key="1">
    <source>
        <dbReference type="EMBL" id="KAK4025087.1"/>
    </source>
</evidence>
<protein>
    <submittedName>
        <fullName evidence="1">Uncharacterized protein</fullName>
    </submittedName>
</protein>
<reference evidence="1 2" key="1">
    <citation type="journal article" date="2023" name="Nucleic Acids Res.">
        <title>The hologenome of Daphnia magna reveals possible DNA methylation and microbiome-mediated evolution of the host genome.</title>
        <authorList>
            <person name="Chaturvedi A."/>
            <person name="Li X."/>
            <person name="Dhandapani V."/>
            <person name="Marshall H."/>
            <person name="Kissane S."/>
            <person name="Cuenca-Cambronero M."/>
            <person name="Asole G."/>
            <person name="Calvet F."/>
            <person name="Ruiz-Romero M."/>
            <person name="Marangio P."/>
            <person name="Guigo R."/>
            <person name="Rago D."/>
            <person name="Mirbahai L."/>
            <person name="Eastwood N."/>
            <person name="Colbourne J.K."/>
            <person name="Zhou J."/>
            <person name="Mallon E."/>
            <person name="Orsini L."/>
        </authorList>
    </citation>
    <scope>NUCLEOTIDE SEQUENCE [LARGE SCALE GENOMIC DNA]</scope>
    <source>
        <strain evidence="1">LRV0_1</strain>
    </source>
</reference>
<name>A0ABR0AIZ3_9CRUS</name>
<accession>A0ABR0AIZ3</accession>
<evidence type="ECO:0000313" key="2">
    <source>
        <dbReference type="Proteomes" id="UP001234178"/>
    </source>
</evidence>
<keyword evidence="2" id="KW-1185">Reference proteome</keyword>
<dbReference type="Proteomes" id="UP001234178">
    <property type="component" value="Unassembled WGS sequence"/>
</dbReference>
<organism evidence="1 2">
    <name type="scientific">Daphnia magna</name>
    <dbReference type="NCBI Taxonomy" id="35525"/>
    <lineage>
        <taxon>Eukaryota</taxon>
        <taxon>Metazoa</taxon>
        <taxon>Ecdysozoa</taxon>
        <taxon>Arthropoda</taxon>
        <taxon>Crustacea</taxon>
        <taxon>Branchiopoda</taxon>
        <taxon>Diplostraca</taxon>
        <taxon>Cladocera</taxon>
        <taxon>Anomopoda</taxon>
        <taxon>Daphniidae</taxon>
        <taxon>Daphnia</taxon>
    </lineage>
</organism>
<proteinExistence type="predicted"/>
<comment type="caution">
    <text evidence="1">The sequence shown here is derived from an EMBL/GenBank/DDBJ whole genome shotgun (WGS) entry which is preliminary data.</text>
</comment>